<keyword evidence="1 4" id="KW-0378">Hydrolase</keyword>
<dbReference type="EMBL" id="JARJCM010000014">
    <property type="protein sequence ID" value="KAJ7041879.1"/>
    <property type="molecule type" value="Genomic_DNA"/>
</dbReference>
<dbReference type="InterPro" id="IPR013094">
    <property type="entry name" value="AB_hydrolase_3"/>
</dbReference>
<proteinExistence type="predicted"/>
<evidence type="ECO:0000313" key="5">
    <source>
        <dbReference type="Proteomes" id="UP001218188"/>
    </source>
</evidence>
<keyword evidence="2" id="KW-0472">Membrane</keyword>
<evidence type="ECO:0000313" key="4">
    <source>
        <dbReference type="EMBL" id="KAJ7041879.1"/>
    </source>
</evidence>
<dbReference type="PANTHER" id="PTHR48081">
    <property type="entry name" value="AB HYDROLASE SUPERFAMILY PROTEIN C4A8.06C"/>
    <property type="match status" value="1"/>
</dbReference>
<organism evidence="4 5">
    <name type="scientific">Mycena alexandri</name>
    <dbReference type="NCBI Taxonomy" id="1745969"/>
    <lineage>
        <taxon>Eukaryota</taxon>
        <taxon>Fungi</taxon>
        <taxon>Dikarya</taxon>
        <taxon>Basidiomycota</taxon>
        <taxon>Agaricomycotina</taxon>
        <taxon>Agaricomycetes</taxon>
        <taxon>Agaricomycetidae</taxon>
        <taxon>Agaricales</taxon>
        <taxon>Marasmiineae</taxon>
        <taxon>Mycenaceae</taxon>
        <taxon>Mycena</taxon>
    </lineage>
</organism>
<accession>A0AAD6T9A4</accession>
<dbReference type="InterPro" id="IPR029058">
    <property type="entry name" value="AB_hydrolase_fold"/>
</dbReference>
<name>A0AAD6T9A4_9AGAR</name>
<comment type="caution">
    <text evidence="4">The sequence shown here is derived from an EMBL/GenBank/DDBJ whole genome shotgun (WGS) entry which is preliminary data.</text>
</comment>
<sequence>MYTVPRKYGELPWYQLLTMAASLAPLPLILVWTALVTSHASHNKGKSLRRILGERTIHYAAGHTSVAQQQFVYGSTLTTYKRWTKQIKLEPVVDELGENAHLMWIGPKRVDHVLFFCHGGCYFLPVPNFQLAFWRYVQLELKRQNIEIGIALLSYSLAPMVAFPTPAKQATLALQFLFDAGVRPENLYLGGDSAGGNLLLQVLSSMLHPHEGVPQIRPTGGFRSLGLFSPWTSFTADTKSFQEFNGIDFLDGRILGAYGSELLDGYSEADRVFAEPAKVPQDWFEGVGELVDHIFITAGEREVMHDDIISVAERLKEHHTNVELVVQEGGVHDDMFIDFFTREKKLSSLTPKVIDWLAT</sequence>
<keyword evidence="5" id="KW-1185">Reference proteome</keyword>
<evidence type="ECO:0000259" key="3">
    <source>
        <dbReference type="Pfam" id="PF07859"/>
    </source>
</evidence>
<dbReference type="Proteomes" id="UP001218188">
    <property type="component" value="Unassembled WGS sequence"/>
</dbReference>
<protein>
    <submittedName>
        <fullName evidence="4">Alpha/Beta hydrolase protein</fullName>
    </submittedName>
</protein>
<evidence type="ECO:0000256" key="1">
    <source>
        <dbReference type="ARBA" id="ARBA00022801"/>
    </source>
</evidence>
<feature type="domain" description="Alpha/beta hydrolase fold-3" evidence="3">
    <location>
        <begin position="114"/>
        <end position="333"/>
    </location>
</feature>
<dbReference type="AlphaFoldDB" id="A0AAD6T9A4"/>
<keyword evidence="2" id="KW-1133">Transmembrane helix</keyword>
<dbReference type="PANTHER" id="PTHR48081:SF31">
    <property type="entry name" value="STERYL ACETYL HYDROLASE MUG81-RELATED"/>
    <property type="match status" value="1"/>
</dbReference>
<keyword evidence="2" id="KW-0812">Transmembrane</keyword>
<dbReference type="Gene3D" id="3.40.50.1820">
    <property type="entry name" value="alpha/beta hydrolase"/>
    <property type="match status" value="1"/>
</dbReference>
<feature type="transmembrane region" description="Helical" evidence="2">
    <location>
        <begin position="12"/>
        <end position="36"/>
    </location>
</feature>
<evidence type="ECO:0000256" key="2">
    <source>
        <dbReference type="SAM" id="Phobius"/>
    </source>
</evidence>
<reference evidence="4" key="1">
    <citation type="submission" date="2023-03" db="EMBL/GenBank/DDBJ databases">
        <title>Massive genome expansion in bonnet fungi (Mycena s.s.) driven by repeated elements and novel gene families across ecological guilds.</title>
        <authorList>
            <consortium name="Lawrence Berkeley National Laboratory"/>
            <person name="Harder C.B."/>
            <person name="Miyauchi S."/>
            <person name="Viragh M."/>
            <person name="Kuo A."/>
            <person name="Thoen E."/>
            <person name="Andreopoulos B."/>
            <person name="Lu D."/>
            <person name="Skrede I."/>
            <person name="Drula E."/>
            <person name="Henrissat B."/>
            <person name="Morin E."/>
            <person name="Kohler A."/>
            <person name="Barry K."/>
            <person name="LaButti K."/>
            <person name="Morin E."/>
            <person name="Salamov A."/>
            <person name="Lipzen A."/>
            <person name="Mereny Z."/>
            <person name="Hegedus B."/>
            <person name="Baldrian P."/>
            <person name="Stursova M."/>
            <person name="Weitz H."/>
            <person name="Taylor A."/>
            <person name="Grigoriev I.V."/>
            <person name="Nagy L.G."/>
            <person name="Martin F."/>
            <person name="Kauserud H."/>
        </authorList>
    </citation>
    <scope>NUCLEOTIDE SEQUENCE</scope>
    <source>
        <strain evidence="4">CBHHK200</strain>
    </source>
</reference>
<dbReference type="InterPro" id="IPR050300">
    <property type="entry name" value="GDXG_lipolytic_enzyme"/>
</dbReference>
<dbReference type="GO" id="GO:0016787">
    <property type="term" value="F:hydrolase activity"/>
    <property type="evidence" value="ECO:0007669"/>
    <property type="project" value="UniProtKB-KW"/>
</dbReference>
<dbReference type="Pfam" id="PF07859">
    <property type="entry name" value="Abhydrolase_3"/>
    <property type="match status" value="1"/>
</dbReference>
<gene>
    <name evidence="4" type="ORF">C8F04DRAFT_1390779</name>
</gene>
<dbReference type="SUPFAM" id="SSF53474">
    <property type="entry name" value="alpha/beta-Hydrolases"/>
    <property type="match status" value="1"/>
</dbReference>